<dbReference type="EMBL" id="MHDA01000006">
    <property type="protein sequence ID" value="OGY32770.1"/>
    <property type="molecule type" value="Genomic_DNA"/>
</dbReference>
<feature type="transmembrane region" description="Helical" evidence="1">
    <location>
        <begin position="12"/>
        <end position="30"/>
    </location>
</feature>
<reference evidence="2 3" key="1">
    <citation type="journal article" date="2016" name="Nat. Commun.">
        <title>Thousands of microbial genomes shed light on interconnected biogeochemical processes in an aquifer system.</title>
        <authorList>
            <person name="Anantharaman K."/>
            <person name="Brown C.T."/>
            <person name="Hug L.A."/>
            <person name="Sharon I."/>
            <person name="Castelle C.J."/>
            <person name="Probst A.J."/>
            <person name="Thomas B.C."/>
            <person name="Singh A."/>
            <person name="Wilkins M.J."/>
            <person name="Karaoz U."/>
            <person name="Brodie E.L."/>
            <person name="Williams K.H."/>
            <person name="Hubbard S.S."/>
            <person name="Banfield J.F."/>
        </authorList>
    </citation>
    <scope>NUCLEOTIDE SEQUENCE [LARGE SCALE GENOMIC DNA]</scope>
</reference>
<sequence>MTDESERLSVVDILLIPKVFFIDGVAWGAWAGFMNTWEWFTDQKPLPIQFIIGALIMSLASSFVGACRGVVLGVCLLTYYLAGERVRVW</sequence>
<feature type="transmembrane region" description="Helical" evidence="1">
    <location>
        <begin position="50"/>
        <end position="82"/>
    </location>
</feature>
<evidence type="ECO:0000256" key="1">
    <source>
        <dbReference type="SAM" id="Phobius"/>
    </source>
</evidence>
<dbReference type="AlphaFoldDB" id="A0A1G1WZL4"/>
<comment type="caution">
    <text evidence="2">The sequence shown here is derived from an EMBL/GenBank/DDBJ whole genome shotgun (WGS) entry which is preliminary data.</text>
</comment>
<name>A0A1G1WZL4_9BACT</name>
<evidence type="ECO:0000313" key="3">
    <source>
        <dbReference type="Proteomes" id="UP000179279"/>
    </source>
</evidence>
<evidence type="ECO:0000313" key="2">
    <source>
        <dbReference type="EMBL" id="OGY32770.1"/>
    </source>
</evidence>
<accession>A0A1G1WZL4</accession>
<keyword evidence="1" id="KW-0812">Transmembrane</keyword>
<organism evidence="2 3">
    <name type="scientific">Candidatus Woykebacteria bacterium RIFCSPLOWO2_01_FULL_41_12</name>
    <dbReference type="NCBI Taxonomy" id="1802604"/>
    <lineage>
        <taxon>Bacteria</taxon>
        <taxon>Candidatus Woykeibacteriota</taxon>
    </lineage>
</organism>
<proteinExistence type="predicted"/>
<keyword evidence="1" id="KW-0472">Membrane</keyword>
<protein>
    <submittedName>
        <fullName evidence="2">Uncharacterized protein</fullName>
    </submittedName>
</protein>
<gene>
    <name evidence="2" type="ORF">A3A57_00595</name>
</gene>
<dbReference type="Proteomes" id="UP000179279">
    <property type="component" value="Unassembled WGS sequence"/>
</dbReference>
<keyword evidence="1" id="KW-1133">Transmembrane helix</keyword>